<dbReference type="AlphaFoldDB" id="A0AAV3F1S8"/>
<evidence type="ECO:0000313" key="1">
    <source>
        <dbReference type="EMBL" id="EHO10473.1"/>
    </source>
</evidence>
<dbReference type="Proteomes" id="UP000004834">
    <property type="component" value="Unassembled WGS sequence"/>
</dbReference>
<proteinExistence type="predicted"/>
<accession>A0AAV3F1S8</accession>
<evidence type="ECO:0000313" key="2">
    <source>
        <dbReference type="Proteomes" id="UP000004834"/>
    </source>
</evidence>
<dbReference type="RefSeq" id="WP_006263802.1">
    <property type="nucleotide sequence ID" value="NZ_JH590837.1"/>
</dbReference>
<sequence length="44" mass="5502">MENGQDNEDDYFEEQLYKERYATERNNAFIIIVLKKFWNTKKLR</sequence>
<comment type="caution">
    <text evidence="1">The sequence shown here is derived from an EMBL/GenBank/DDBJ whole genome shotgun (WGS) entry which is preliminary data.</text>
</comment>
<gene>
    <name evidence="1" type="ORF">HMPREF9715_02192</name>
</gene>
<name>A0AAV3F1S8_9FLAO</name>
<protein>
    <submittedName>
        <fullName evidence="1">Uncharacterized protein</fullName>
    </submittedName>
</protein>
<reference evidence="1 2" key="1">
    <citation type="submission" date="2011-11" db="EMBL/GenBank/DDBJ databases">
        <title>The Genome Sequence of Myroides odoratimimus CIP 101113.</title>
        <authorList>
            <person name="Earl A."/>
            <person name="Ward D."/>
            <person name="Feldgarden M."/>
            <person name="Gevers D."/>
            <person name="Huys G."/>
            <person name="Young S.K."/>
            <person name="Zeng Q."/>
            <person name="Gargeya S."/>
            <person name="Fitzgerald M."/>
            <person name="Haas B."/>
            <person name="Abouelleil A."/>
            <person name="Alvarado L."/>
            <person name="Arachchi H.M."/>
            <person name="Berlin A."/>
            <person name="Brown A."/>
            <person name="Chapman S.B."/>
            <person name="Chen Z."/>
            <person name="Dunbar C."/>
            <person name="Freedman E."/>
            <person name="Gearin G."/>
            <person name="Goldberg J."/>
            <person name="Griggs A."/>
            <person name="Gujja S."/>
            <person name="Heiman D."/>
            <person name="Howarth C."/>
            <person name="Larson L."/>
            <person name="Lui A."/>
            <person name="MacDonald P.J.P."/>
            <person name="Montmayeur A."/>
            <person name="Murphy C."/>
            <person name="Neiman D."/>
            <person name="Pearson M."/>
            <person name="Priest M."/>
            <person name="Roberts A."/>
            <person name="Saif S."/>
            <person name="Shea T."/>
            <person name="Shenoy N."/>
            <person name="Sisk P."/>
            <person name="Stolte C."/>
            <person name="Sykes S."/>
            <person name="Wortman J."/>
            <person name="Nusbaum C."/>
            <person name="Birren B."/>
        </authorList>
    </citation>
    <scope>NUCLEOTIDE SEQUENCE [LARGE SCALE GENOMIC DNA]</scope>
    <source>
        <strain evidence="1 2">CIP 101113</strain>
    </source>
</reference>
<organism evidence="1 2">
    <name type="scientific">Myroides odoratimimus CIP 101113</name>
    <dbReference type="NCBI Taxonomy" id="883154"/>
    <lineage>
        <taxon>Bacteria</taxon>
        <taxon>Pseudomonadati</taxon>
        <taxon>Bacteroidota</taxon>
        <taxon>Flavobacteriia</taxon>
        <taxon>Flavobacteriales</taxon>
        <taxon>Flavobacteriaceae</taxon>
        <taxon>Myroides</taxon>
    </lineage>
</organism>
<dbReference type="EMBL" id="AGEE01000026">
    <property type="protein sequence ID" value="EHO10473.1"/>
    <property type="molecule type" value="Genomic_DNA"/>
</dbReference>